<evidence type="ECO:0000256" key="6">
    <source>
        <dbReference type="ARBA" id="ARBA00022737"/>
    </source>
</evidence>
<dbReference type="RefSeq" id="WP_092651923.1">
    <property type="nucleotide sequence ID" value="NZ_FOHA01000007.1"/>
</dbReference>
<gene>
    <name evidence="12" type="ORF">SAMN04488559_10747</name>
</gene>
<dbReference type="Pfam" id="PF00746">
    <property type="entry name" value="Gram_pos_anchor"/>
    <property type="match status" value="1"/>
</dbReference>
<dbReference type="PANTHER" id="PTHR46652:SF3">
    <property type="entry name" value="LEUCINE-RICH REPEAT-CONTAINING PROTEIN 9"/>
    <property type="match status" value="1"/>
</dbReference>
<evidence type="ECO:0000256" key="7">
    <source>
        <dbReference type="ARBA" id="ARBA00023088"/>
    </source>
</evidence>
<dbReference type="Gene3D" id="2.60.40.10">
    <property type="entry name" value="Immunoglobulins"/>
    <property type="match status" value="1"/>
</dbReference>
<comment type="similarity">
    <text evidence="1">Belongs to the internalin family.</text>
</comment>
<dbReference type="EMBL" id="FOHA01000007">
    <property type="protein sequence ID" value="SER83008.1"/>
    <property type="molecule type" value="Genomic_DNA"/>
</dbReference>
<keyword evidence="3" id="KW-0964">Secreted</keyword>
<keyword evidence="9" id="KW-0812">Transmembrane</keyword>
<dbReference type="InterPro" id="IPR024634">
    <property type="entry name" value="Internalin_N"/>
</dbReference>
<evidence type="ECO:0000256" key="3">
    <source>
        <dbReference type="ARBA" id="ARBA00022525"/>
    </source>
</evidence>
<reference evidence="12 13" key="1">
    <citation type="submission" date="2016-10" db="EMBL/GenBank/DDBJ databases">
        <authorList>
            <person name="de Groot N.N."/>
        </authorList>
    </citation>
    <scope>NUCLEOTIDE SEQUENCE [LARGE SCALE GENOMIC DNA]</scope>
    <source>
        <strain evidence="12 13">DSM 13760</strain>
    </source>
</reference>
<keyword evidence="9" id="KW-0472">Membrane</keyword>
<dbReference type="InterPro" id="IPR050836">
    <property type="entry name" value="SDS22/Internalin_LRR"/>
</dbReference>
<evidence type="ECO:0000256" key="8">
    <source>
        <dbReference type="SAM" id="MobiDB-lite"/>
    </source>
</evidence>
<organism evidence="12 13">
    <name type="scientific">Isobaculum melis</name>
    <dbReference type="NCBI Taxonomy" id="142588"/>
    <lineage>
        <taxon>Bacteria</taxon>
        <taxon>Bacillati</taxon>
        <taxon>Bacillota</taxon>
        <taxon>Bacilli</taxon>
        <taxon>Lactobacillales</taxon>
        <taxon>Carnobacteriaceae</taxon>
        <taxon>Isobaculum</taxon>
    </lineage>
</organism>
<keyword evidence="13" id="KW-1185">Reference proteome</keyword>
<dbReference type="NCBIfam" id="NF033932">
    <property type="entry name" value="LapB_rpt_80"/>
    <property type="match status" value="2"/>
</dbReference>
<dbReference type="STRING" id="142588.SAMN04488559_10747"/>
<evidence type="ECO:0000313" key="12">
    <source>
        <dbReference type="EMBL" id="SER83008.1"/>
    </source>
</evidence>
<feature type="signal peptide" evidence="10">
    <location>
        <begin position="1"/>
        <end position="26"/>
    </location>
</feature>
<keyword evidence="4" id="KW-0433">Leucine-rich repeat</keyword>
<dbReference type="InterPro" id="IPR012569">
    <property type="entry name" value="Inl_IR"/>
</dbReference>
<evidence type="ECO:0000256" key="1">
    <source>
        <dbReference type="ARBA" id="ARBA00009432"/>
    </source>
</evidence>
<dbReference type="NCBIfam" id="TIGR01167">
    <property type="entry name" value="LPXTG_anchor"/>
    <property type="match status" value="1"/>
</dbReference>
<feature type="chain" id="PRO_5011721034" evidence="10">
    <location>
        <begin position="27"/>
        <end position="480"/>
    </location>
</feature>
<dbReference type="InterPro" id="IPR014756">
    <property type="entry name" value="Ig_E-set"/>
</dbReference>
<keyword evidence="6" id="KW-0677">Repeat</keyword>
<evidence type="ECO:0000256" key="5">
    <source>
        <dbReference type="ARBA" id="ARBA00022729"/>
    </source>
</evidence>
<sequence>MKKLKLMILALVVIIGLHSYHLTTQAEEVAFPAAITEIFPDENVAEKIRAALGKTAITDSVTEAELATIKKLDLSTSSQTDPKAVKNIAGLEHLVNLEELTTGGSLVTDLSPISNLINMRKLTLAASAIVDLSPISGLTNIDDIYASYTAIEDVTPLKDLTKLETLTLFNTEVEDISVLSNLTALKSITIGAKVKDFSPLTQLNNLTNLNLRGNQLLDPSIFNGMTSVTKFYLTNQRITLDPVLLINGEVRMSNPIMNELQQFVAPATISDNGVYENDEFVWENIPANEAGVAFTFNTTVTLNGISVPFSGDVFIPLVTDTTAPIITADPEISYPQATVKTEAEFLSEIQASTDDGSVITSDFSTAVNFNIIGDYTVTLNAVDASGNQATPVQVVVHVIQDSIIEDPKEKPEVKPEDPTPPVVEENQEVATAPKAVEKETEPAALPKTAESTSSFATVAFGTILAGIGFLVLQRRKAFSK</sequence>
<dbReference type="SUPFAM" id="SSF52058">
    <property type="entry name" value="L domain-like"/>
    <property type="match status" value="1"/>
</dbReference>
<evidence type="ECO:0000313" key="13">
    <source>
        <dbReference type="Proteomes" id="UP000198948"/>
    </source>
</evidence>
<feature type="compositionally biased region" description="Basic and acidic residues" evidence="8">
    <location>
        <begin position="406"/>
        <end position="417"/>
    </location>
</feature>
<name>A0A1H9SDM3_9LACT</name>
<feature type="domain" description="Gram-positive cocci surface proteins LPxTG" evidence="11">
    <location>
        <begin position="445"/>
        <end position="480"/>
    </location>
</feature>
<accession>A0A1H9SDM3</accession>
<dbReference type="AlphaFoldDB" id="A0A1H9SDM3"/>
<proteinExistence type="inferred from homology"/>
<keyword evidence="2" id="KW-0134">Cell wall</keyword>
<feature type="transmembrane region" description="Helical" evidence="9">
    <location>
        <begin position="454"/>
        <end position="472"/>
    </location>
</feature>
<keyword evidence="7" id="KW-0572">Peptidoglycan-anchor</keyword>
<evidence type="ECO:0000256" key="9">
    <source>
        <dbReference type="SAM" id="Phobius"/>
    </source>
</evidence>
<evidence type="ECO:0000259" key="11">
    <source>
        <dbReference type="PROSITE" id="PS50847"/>
    </source>
</evidence>
<dbReference type="InterPro" id="IPR013783">
    <property type="entry name" value="Ig-like_fold"/>
</dbReference>
<dbReference type="PROSITE" id="PS50847">
    <property type="entry name" value="GRAM_POS_ANCHORING"/>
    <property type="match status" value="1"/>
</dbReference>
<feature type="region of interest" description="Disordered" evidence="8">
    <location>
        <begin position="406"/>
        <end position="449"/>
    </location>
</feature>
<evidence type="ECO:0000256" key="4">
    <source>
        <dbReference type="ARBA" id="ARBA00022614"/>
    </source>
</evidence>
<dbReference type="Pfam" id="PF12354">
    <property type="entry name" value="Internalin_N"/>
    <property type="match status" value="1"/>
</dbReference>
<dbReference type="InterPro" id="IPR019931">
    <property type="entry name" value="LPXTG_anchor"/>
</dbReference>
<dbReference type="Gene3D" id="3.80.10.10">
    <property type="entry name" value="Ribonuclease Inhibitor"/>
    <property type="match status" value="1"/>
</dbReference>
<dbReference type="InterPro" id="IPR014755">
    <property type="entry name" value="Cu-Rt/internalin_Ig-like"/>
</dbReference>
<dbReference type="Pfam" id="PF18981">
    <property type="entry name" value="InlK_D3"/>
    <property type="match status" value="1"/>
</dbReference>
<dbReference type="SUPFAM" id="SSF81296">
    <property type="entry name" value="E set domains"/>
    <property type="match status" value="1"/>
</dbReference>
<evidence type="ECO:0000256" key="10">
    <source>
        <dbReference type="SAM" id="SignalP"/>
    </source>
</evidence>
<keyword evidence="9" id="KW-1133">Transmembrane helix</keyword>
<dbReference type="InterPro" id="IPR044056">
    <property type="entry name" value="InlI_Ig-like"/>
</dbReference>
<keyword evidence="5 10" id="KW-0732">Signal</keyword>
<dbReference type="OrthoDB" id="2786233at2"/>
<dbReference type="Proteomes" id="UP000198948">
    <property type="component" value="Unassembled WGS sequence"/>
</dbReference>
<dbReference type="InterPro" id="IPR032675">
    <property type="entry name" value="LRR_dom_sf"/>
</dbReference>
<dbReference type="PANTHER" id="PTHR46652">
    <property type="entry name" value="LEUCINE-RICH REPEAT AND IQ DOMAIN-CONTAINING PROTEIN 1-RELATED"/>
    <property type="match status" value="1"/>
</dbReference>
<protein>
    <submittedName>
        <fullName evidence="12">LPXTG-motif cell wall anchor domain-containing protein</fullName>
    </submittedName>
</protein>
<evidence type="ECO:0000256" key="2">
    <source>
        <dbReference type="ARBA" id="ARBA00022512"/>
    </source>
</evidence>
<dbReference type="Pfam" id="PF08191">
    <property type="entry name" value="LRR_adjacent"/>
    <property type="match status" value="1"/>
</dbReference>
<dbReference type="Gene3D" id="2.60.40.1220">
    <property type="match status" value="1"/>
</dbReference>